<proteinExistence type="predicted"/>
<evidence type="ECO:0000256" key="2">
    <source>
        <dbReference type="SAM" id="SignalP"/>
    </source>
</evidence>
<organism evidence="4 5">
    <name type="scientific">Avrilella dinanensis</name>
    <dbReference type="NCBI Taxonomy" id="2008672"/>
    <lineage>
        <taxon>Bacteria</taxon>
        <taxon>Pseudomonadati</taxon>
        <taxon>Bacteroidota</taxon>
        <taxon>Flavobacteriia</taxon>
        <taxon>Flavobacteriales</taxon>
        <taxon>Flavobacteriaceae</taxon>
        <taxon>Avrilella</taxon>
    </lineage>
</organism>
<feature type="signal peptide" evidence="2">
    <location>
        <begin position="1"/>
        <end position="20"/>
    </location>
</feature>
<name>A0A2M9R4Q5_9FLAO</name>
<dbReference type="SUPFAM" id="SSF56925">
    <property type="entry name" value="OMPA-like"/>
    <property type="match status" value="1"/>
</dbReference>
<dbReference type="Proteomes" id="UP000231960">
    <property type="component" value="Unassembled WGS sequence"/>
</dbReference>
<accession>A0A2M9R4Q5</accession>
<dbReference type="InterPro" id="IPR027385">
    <property type="entry name" value="Beta-barrel_OMP"/>
</dbReference>
<dbReference type="InterPro" id="IPR011250">
    <property type="entry name" value="OMP/PagP_B-barrel"/>
</dbReference>
<gene>
    <name evidence="4" type="ORF">CDL10_03705</name>
</gene>
<feature type="domain" description="Outer membrane protein beta-barrel" evidence="3">
    <location>
        <begin position="34"/>
        <end position="201"/>
    </location>
</feature>
<evidence type="ECO:0000313" key="5">
    <source>
        <dbReference type="Proteomes" id="UP000231960"/>
    </source>
</evidence>
<evidence type="ECO:0000256" key="1">
    <source>
        <dbReference type="ARBA" id="ARBA00022729"/>
    </source>
</evidence>
<dbReference type="RefSeq" id="WP_100677293.1">
    <property type="nucleotide sequence ID" value="NZ_NIPO01000001.1"/>
</dbReference>
<evidence type="ECO:0000313" key="4">
    <source>
        <dbReference type="EMBL" id="PJR03725.1"/>
    </source>
</evidence>
<dbReference type="Pfam" id="PF13505">
    <property type="entry name" value="OMP_b-brl"/>
    <property type="match status" value="1"/>
</dbReference>
<dbReference type="AlphaFoldDB" id="A0A2M9R4Q5"/>
<keyword evidence="5" id="KW-1185">Reference proteome</keyword>
<sequence>MKKTLFLIITLFGLSFNSQAQFGGSSILCYDCYWSIEAGVNSATISGMEGSGQKIGFYFGSYRFFVINDDFAIRSGASYNNLGAKVKGEKKPYILHSINPSMSLHYFMQDQKFQVFGGGELGLNFAGKLPSSESNGFLDNILGFNDTFTTVDFSVFAGAGYIINKRLDINLKYNLGLTNVSVDDDFNWKKNWLTLSVGYSFRH</sequence>
<dbReference type="EMBL" id="NIPO01000001">
    <property type="protein sequence ID" value="PJR03725.1"/>
    <property type="molecule type" value="Genomic_DNA"/>
</dbReference>
<reference evidence="4 5" key="1">
    <citation type="submission" date="2017-06" db="EMBL/GenBank/DDBJ databases">
        <title>Description of Avrilella dinanensis gen. nov. sp. nov.</title>
        <authorList>
            <person name="Leyer C."/>
            <person name="Sassi M."/>
            <person name="Minet J."/>
            <person name="Kayal S."/>
            <person name="Cattoir V."/>
        </authorList>
    </citation>
    <scope>NUCLEOTIDE SEQUENCE [LARGE SCALE GENOMIC DNA]</scope>
    <source>
        <strain evidence="4 5">UR159</strain>
    </source>
</reference>
<keyword evidence="1 2" id="KW-0732">Signal</keyword>
<dbReference type="OrthoDB" id="947434at2"/>
<comment type="caution">
    <text evidence="4">The sequence shown here is derived from an EMBL/GenBank/DDBJ whole genome shotgun (WGS) entry which is preliminary data.</text>
</comment>
<feature type="chain" id="PRO_5014825490" description="Outer membrane protein beta-barrel domain-containing protein" evidence="2">
    <location>
        <begin position="21"/>
        <end position="203"/>
    </location>
</feature>
<protein>
    <recommendedName>
        <fullName evidence="3">Outer membrane protein beta-barrel domain-containing protein</fullName>
    </recommendedName>
</protein>
<evidence type="ECO:0000259" key="3">
    <source>
        <dbReference type="Pfam" id="PF13505"/>
    </source>
</evidence>
<dbReference type="Gene3D" id="2.40.160.20">
    <property type="match status" value="1"/>
</dbReference>